<dbReference type="AlphaFoldDB" id="A0A6N0P099"/>
<dbReference type="InterPro" id="IPR011017">
    <property type="entry name" value="TRASH_dom"/>
</dbReference>
<name>A0A6N0P099_9CREN</name>
<proteinExistence type="predicted"/>
<evidence type="ECO:0000313" key="2">
    <source>
        <dbReference type="EMBL" id="QKR00781.1"/>
    </source>
</evidence>
<sequence>MKINIRMEKGNPGERCEYCGVDMAPDSAYVREIHGEKHYFCCSHCADKYEARLK</sequence>
<dbReference type="Pfam" id="PF06467">
    <property type="entry name" value="zf-FCS"/>
    <property type="match status" value="1"/>
</dbReference>
<feature type="domain" description="TRASH" evidence="1">
    <location>
        <begin position="16"/>
        <end position="53"/>
    </location>
</feature>
<dbReference type="InterPro" id="IPR010507">
    <property type="entry name" value="Znf_MYM"/>
</dbReference>
<dbReference type="SMART" id="SM00746">
    <property type="entry name" value="TRASH"/>
    <property type="match status" value="1"/>
</dbReference>
<keyword evidence="3" id="KW-1185">Reference proteome</keyword>
<dbReference type="GeneID" id="55642401"/>
<dbReference type="OrthoDB" id="37898at2157"/>
<dbReference type="Proteomes" id="UP000509301">
    <property type="component" value="Chromosome"/>
</dbReference>
<organism evidence="2 3">
    <name type="scientific">Metallosphaera tengchongensis</name>
    <dbReference type="NCBI Taxonomy" id="1532350"/>
    <lineage>
        <taxon>Archaea</taxon>
        <taxon>Thermoproteota</taxon>
        <taxon>Thermoprotei</taxon>
        <taxon>Sulfolobales</taxon>
        <taxon>Sulfolobaceae</taxon>
        <taxon>Metallosphaera</taxon>
    </lineage>
</organism>
<accession>A0A6N0P099</accession>
<evidence type="ECO:0000259" key="1">
    <source>
        <dbReference type="SMART" id="SM00746"/>
    </source>
</evidence>
<reference evidence="2 3" key="1">
    <citation type="submission" date="2020-02" db="EMBL/GenBank/DDBJ databases">
        <title>Comparative genome analysis reveals the metabolism and evolution of the thermophilic archaeal genus Metallosphaera.</title>
        <authorList>
            <person name="Jiang C."/>
        </authorList>
    </citation>
    <scope>NUCLEOTIDE SEQUENCE [LARGE SCALE GENOMIC DNA]</scope>
    <source>
        <strain evidence="2 3">Ric-A</strain>
    </source>
</reference>
<evidence type="ECO:0000313" key="3">
    <source>
        <dbReference type="Proteomes" id="UP000509301"/>
    </source>
</evidence>
<gene>
    <name evidence="2" type="ORF">GWK48_10620</name>
</gene>
<dbReference type="RefSeq" id="WP_174632131.1">
    <property type="nucleotide sequence ID" value="NZ_CP049074.1"/>
</dbReference>
<dbReference type="EMBL" id="CP049074">
    <property type="protein sequence ID" value="QKR00781.1"/>
    <property type="molecule type" value="Genomic_DNA"/>
</dbReference>
<protein>
    <submittedName>
        <fullName evidence="2">TA0938 family protein</fullName>
    </submittedName>
</protein>
<dbReference type="KEGG" id="mten:GWK48_10620"/>
<dbReference type="GO" id="GO:0008270">
    <property type="term" value="F:zinc ion binding"/>
    <property type="evidence" value="ECO:0007669"/>
    <property type="project" value="InterPro"/>
</dbReference>